<organism evidence="13 14">
    <name type="scientific">Platanthera zijinensis</name>
    <dbReference type="NCBI Taxonomy" id="2320716"/>
    <lineage>
        <taxon>Eukaryota</taxon>
        <taxon>Viridiplantae</taxon>
        <taxon>Streptophyta</taxon>
        <taxon>Embryophyta</taxon>
        <taxon>Tracheophyta</taxon>
        <taxon>Spermatophyta</taxon>
        <taxon>Magnoliopsida</taxon>
        <taxon>Liliopsida</taxon>
        <taxon>Asparagales</taxon>
        <taxon>Orchidaceae</taxon>
        <taxon>Orchidoideae</taxon>
        <taxon>Orchideae</taxon>
        <taxon>Orchidinae</taxon>
        <taxon>Platanthera</taxon>
    </lineage>
</organism>
<keyword evidence="5" id="KW-0346">Stress response</keyword>
<feature type="domain" description="HSF-type DNA-binding" evidence="12">
    <location>
        <begin position="149"/>
        <end position="173"/>
    </location>
</feature>
<dbReference type="PRINTS" id="PR00056">
    <property type="entry name" value="HSFDOMAIN"/>
</dbReference>
<feature type="region of interest" description="Disordered" evidence="11">
    <location>
        <begin position="22"/>
        <end position="44"/>
    </location>
</feature>
<feature type="coiled-coil region" evidence="10">
    <location>
        <begin position="250"/>
        <end position="277"/>
    </location>
</feature>
<dbReference type="GO" id="GO:0003700">
    <property type="term" value="F:DNA-binding transcription factor activity"/>
    <property type="evidence" value="ECO:0007669"/>
    <property type="project" value="InterPro"/>
</dbReference>
<evidence type="ECO:0000256" key="7">
    <source>
        <dbReference type="ARBA" id="ARBA00023163"/>
    </source>
</evidence>
<dbReference type="GO" id="GO:0006357">
    <property type="term" value="P:regulation of transcription by RNA polymerase II"/>
    <property type="evidence" value="ECO:0007669"/>
    <property type="project" value="TreeGrafter"/>
</dbReference>
<dbReference type="EMBL" id="JBBWWQ010000003">
    <property type="protein sequence ID" value="KAK8951816.1"/>
    <property type="molecule type" value="Genomic_DNA"/>
</dbReference>
<evidence type="ECO:0000256" key="1">
    <source>
        <dbReference type="ARBA" id="ARBA00004123"/>
    </source>
</evidence>
<feature type="region of interest" description="Disordered" evidence="11">
    <location>
        <begin position="341"/>
        <end position="382"/>
    </location>
</feature>
<keyword evidence="6" id="KW-0238">DNA-binding</keyword>
<name>A0AAP0BX18_9ASPA</name>
<dbReference type="PANTHER" id="PTHR10015">
    <property type="entry name" value="HEAT SHOCK TRANSCRIPTION FACTOR"/>
    <property type="match status" value="1"/>
</dbReference>
<feature type="compositionally biased region" description="Basic and acidic residues" evidence="11">
    <location>
        <begin position="342"/>
        <end position="365"/>
    </location>
</feature>
<dbReference type="SMART" id="SM00415">
    <property type="entry name" value="HSF"/>
    <property type="match status" value="1"/>
</dbReference>
<comment type="subunit">
    <text evidence="2">Homotrimer.</text>
</comment>
<keyword evidence="10" id="KW-0175">Coiled coil</keyword>
<evidence type="ECO:0000256" key="4">
    <source>
        <dbReference type="ARBA" id="ARBA00023015"/>
    </source>
</evidence>
<dbReference type="GO" id="GO:0005634">
    <property type="term" value="C:nucleus"/>
    <property type="evidence" value="ECO:0007669"/>
    <property type="project" value="UniProtKB-SubCell"/>
</dbReference>
<feature type="region of interest" description="Disordered" evidence="11">
    <location>
        <begin position="61"/>
        <end position="88"/>
    </location>
</feature>
<dbReference type="Pfam" id="PF00447">
    <property type="entry name" value="HSF_DNA-bind"/>
    <property type="match status" value="1"/>
</dbReference>
<feature type="compositionally biased region" description="Polar residues" evidence="11">
    <location>
        <begin position="219"/>
        <end position="238"/>
    </location>
</feature>
<gene>
    <name evidence="13" type="primary">HSFB2C</name>
    <name evidence="13" type="ORF">KSP39_PZI004756</name>
</gene>
<evidence type="ECO:0000256" key="9">
    <source>
        <dbReference type="RuleBase" id="RU004020"/>
    </source>
</evidence>
<dbReference type="FunFam" id="1.10.10.10:FF:000037">
    <property type="entry name" value="Heat stress transcription factor B-4"/>
    <property type="match status" value="1"/>
</dbReference>
<keyword evidence="4" id="KW-0805">Transcription regulation</keyword>
<feature type="compositionally biased region" description="Basic and acidic residues" evidence="11">
    <location>
        <begin position="26"/>
        <end position="35"/>
    </location>
</feature>
<dbReference type="InterPro" id="IPR000232">
    <property type="entry name" value="HSF_DNA-bd"/>
</dbReference>
<keyword evidence="7" id="KW-0804">Transcription</keyword>
<dbReference type="Proteomes" id="UP001418222">
    <property type="component" value="Unassembled WGS sequence"/>
</dbReference>
<dbReference type="GO" id="GO:0000978">
    <property type="term" value="F:RNA polymerase II cis-regulatory region sequence-specific DNA binding"/>
    <property type="evidence" value="ECO:0007669"/>
    <property type="project" value="TreeGrafter"/>
</dbReference>
<evidence type="ECO:0000256" key="5">
    <source>
        <dbReference type="ARBA" id="ARBA00023016"/>
    </source>
</evidence>
<comment type="similarity">
    <text evidence="9">Belongs to the HSF family.</text>
</comment>
<evidence type="ECO:0000256" key="8">
    <source>
        <dbReference type="ARBA" id="ARBA00023242"/>
    </source>
</evidence>
<evidence type="ECO:0000313" key="14">
    <source>
        <dbReference type="Proteomes" id="UP001418222"/>
    </source>
</evidence>
<evidence type="ECO:0000313" key="13">
    <source>
        <dbReference type="EMBL" id="KAK8951816.1"/>
    </source>
</evidence>
<dbReference type="PANTHER" id="PTHR10015:SF169">
    <property type="entry name" value="HEAT STRESS TRANSCRIPTION FACTOR B-2B"/>
    <property type="match status" value="1"/>
</dbReference>
<keyword evidence="3" id="KW-0597">Phosphoprotein</keyword>
<dbReference type="Gene3D" id="1.10.10.10">
    <property type="entry name" value="Winged helix-like DNA-binding domain superfamily/Winged helix DNA-binding domain"/>
    <property type="match status" value="1"/>
</dbReference>
<evidence type="ECO:0000256" key="6">
    <source>
        <dbReference type="ARBA" id="ARBA00023125"/>
    </source>
</evidence>
<evidence type="ECO:0000256" key="11">
    <source>
        <dbReference type="SAM" id="MobiDB-lite"/>
    </source>
</evidence>
<proteinExistence type="inferred from homology"/>
<keyword evidence="8" id="KW-0539">Nucleus</keyword>
<feature type="region of interest" description="Disordered" evidence="11">
    <location>
        <begin position="212"/>
        <end position="245"/>
    </location>
</feature>
<sequence length="401" mass="44030">MEEVRFSSSMFLPSPLADFGSFSGYHDSDKQRESQKGSNGGGLFIRRSIIDGGLGAIREEGRGSAISKPMETSPAPAEKTGASPELLTGNSPDKEAAVAAEGQRALPTPFLTKTFQLVDDPAVDDLISWGDDGSTFVVWRPNEFARDILPKYFKHNNFSSFVRQLNTYGFRKIVPDRWEFSNDGFRRGEKRLLCDIQRRKNAPPVISAPSVISAANRPRSPSNSGEEQVLSSNSTPSASVAPPQPLIGSTAELLEENERLRKENRTLSDELARMKSLCNSIFVLVSKYASDRQVEGSGGIVEMESGDLPPEAVDLIPAGTMEVKVEEGCSWQSPMLFGVSIGEKRPRPEKDGGEKQLLEAQREVSDLGSDLSPAAQDAENRRPWVVYCPRPHRVCESNERV</sequence>
<dbReference type="AlphaFoldDB" id="A0AAP0BX18"/>
<dbReference type="SUPFAM" id="SSF46785">
    <property type="entry name" value="Winged helix' DNA-binding domain"/>
    <property type="match status" value="1"/>
</dbReference>
<dbReference type="PROSITE" id="PS00434">
    <property type="entry name" value="HSF_DOMAIN"/>
    <property type="match status" value="1"/>
</dbReference>
<reference evidence="13 14" key="1">
    <citation type="journal article" date="2022" name="Nat. Plants">
        <title>Genomes of leafy and leafless Platanthera orchids illuminate the evolution of mycoheterotrophy.</title>
        <authorList>
            <person name="Li M.H."/>
            <person name="Liu K.W."/>
            <person name="Li Z."/>
            <person name="Lu H.C."/>
            <person name="Ye Q.L."/>
            <person name="Zhang D."/>
            <person name="Wang J.Y."/>
            <person name="Li Y.F."/>
            <person name="Zhong Z.M."/>
            <person name="Liu X."/>
            <person name="Yu X."/>
            <person name="Liu D.K."/>
            <person name="Tu X.D."/>
            <person name="Liu B."/>
            <person name="Hao Y."/>
            <person name="Liao X.Y."/>
            <person name="Jiang Y.T."/>
            <person name="Sun W.H."/>
            <person name="Chen J."/>
            <person name="Chen Y.Q."/>
            <person name="Ai Y."/>
            <person name="Zhai J.W."/>
            <person name="Wu S.S."/>
            <person name="Zhou Z."/>
            <person name="Hsiao Y.Y."/>
            <person name="Wu W.L."/>
            <person name="Chen Y.Y."/>
            <person name="Lin Y.F."/>
            <person name="Hsu J.L."/>
            <person name="Li C.Y."/>
            <person name="Wang Z.W."/>
            <person name="Zhao X."/>
            <person name="Zhong W.Y."/>
            <person name="Ma X.K."/>
            <person name="Ma L."/>
            <person name="Huang J."/>
            <person name="Chen G.Z."/>
            <person name="Huang M.Z."/>
            <person name="Huang L."/>
            <person name="Peng D.H."/>
            <person name="Luo Y.B."/>
            <person name="Zou S.Q."/>
            <person name="Chen S.P."/>
            <person name="Lan S."/>
            <person name="Tsai W.C."/>
            <person name="Van de Peer Y."/>
            <person name="Liu Z.J."/>
        </authorList>
    </citation>
    <scope>NUCLEOTIDE SEQUENCE [LARGE SCALE GENOMIC DNA]</scope>
    <source>
        <strain evidence="13">Lor287</strain>
    </source>
</reference>
<protein>
    <submittedName>
        <fullName evidence="13">Heat stress transcription factor B-2c</fullName>
    </submittedName>
</protein>
<dbReference type="InterPro" id="IPR036388">
    <property type="entry name" value="WH-like_DNA-bd_sf"/>
</dbReference>
<keyword evidence="14" id="KW-1185">Reference proteome</keyword>
<evidence type="ECO:0000256" key="10">
    <source>
        <dbReference type="SAM" id="Coils"/>
    </source>
</evidence>
<evidence type="ECO:0000256" key="3">
    <source>
        <dbReference type="ARBA" id="ARBA00022553"/>
    </source>
</evidence>
<accession>A0AAP0BX18</accession>
<evidence type="ECO:0000256" key="2">
    <source>
        <dbReference type="ARBA" id="ARBA00011233"/>
    </source>
</evidence>
<comment type="caution">
    <text evidence="13">The sequence shown here is derived from an EMBL/GenBank/DDBJ whole genome shotgun (WGS) entry which is preliminary data.</text>
</comment>
<dbReference type="InterPro" id="IPR036390">
    <property type="entry name" value="WH_DNA-bd_sf"/>
</dbReference>
<evidence type="ECO:0000259" key="12">
    <source>
        <dbReference type="PROSITE" id="PS00434"/>
    </source>
</evidence>
<comment type="subcellular location">
    <subcellularLocation>
        <location evidence="1">Nucleus</location>
    </subcellularLocation>
</comment>